<keyword evidence="3" id="KW-1185">Reference proteome</keyword>
<dbReference type="Proteomes" id="UP000224634">
    <property type="component" value="Unassembled WGS sequence"/>
</dbReference>
<dbReference type="EMBL" id="PDNA01000070">
    <property type="protein sequence ID" value="PGH16888.1"/>
    <property type="molecule type" value="Genomic_DNA"/>
</dbReference>
<protein>
    <submittedName>
        <fullName evidence="2">Uncharacterized protein</fullName>
    </submittedName>
</protein>
<sequence length="386" mass="44683">MATYQWGNPSPNTPGGLKVRFGWVQEYITKGKMLVEVLRFMDALRQAWSEDGTVLRITTHHPYTSKADCAIRSFLNPDLCPRWSFGRKLYKNNLLKNNDALDLVSDQTSRNNWIETFDEHPELDSAEKDAEPEDTESEDDKTIETVKELISVSCLSGNASTWAWLHLRFPQQLRKGGNTVLVDAITQLDPDFVRKKEWLVRLKMRKQLGIKEFVNDEEFQFHGRLIPPGVFRARTSKFSRPLLFKPGEATSPYPLCGSPNHPLMKLKDNEECFIFFDKDGINFRARDGKLLHHLPASEVVDFHNVAKQMNDLFSIDRSPVSICTFAIKDLRWKARKLPPYEWGNNSDQSFWIVWEAKKGTLWKGMVTPFNKEVQLQHNKQRVQKTV</sequence>
<organism evidence="2 3">
    <name type="scientific">Polytolypa hystricis (strain UAMH7299)</name>
    <dbReference type="NCBI Taxonomy" id="1447883"/>
    <lineage>
        <taxon>Eukaryota</taxon>
        <taxon>Fungi</taxon>
        <taxon>Dikarya</taxon>
        <taxon>Ascomycota</taxon>
        <taxon>Pezizomycotina</taxon>
        <taxon>Eurotiomycetes</taxon>
        <taxon>Eurotiomycetidae</taxon>
        <taxon>Onygenales</taxon>
        <taxon>Onygenales incertae sedis</taxon>
        <taxon>Polytolypa</taxon>
    </lineage>
</organism>
<accession>A0A2B7Y7I5</accession>
<evidence type="ECO:0000256" key="1">
    <source>
        <dbReference type="SAM" id="MobiDB-lite"/>
    </source>
</evidence>
<feature type="compositionally biased region" description="Acidic residues" evidence="1">
    <location>
        <begin position="130"/>
        <end position="139"/>
    </location>
</feature>
<evidence type="ECO:0000313" key="3">
    <source>
        <dbReference type="Proteomes" id="UP000224634"/>
    </source>
</evidence>
<dbReference type="OrthoDB" id="10537095at2759"/>
<evidence type="ECO:0000313" key="2">
    <source>
        <dbReference type="EMBL" id="PGH16888.1"/>
    </source>
</evidence>
<gene>
    <name evidence="2" type="ORF">AJ80_05032</name>
</gene>
<proteinExistence type="predicted"/>
<name>A0A2B7Y7I5_POLH7</name>
<dbReference type="AlphaFoldDB" id="A0A2B7Y7I5"/>
<feature type="region of interest" description="Disordered" evidence="1">
    <location>
        <begin position="121"/>
        <end position="141"/>
    </location>
</feature>
<reference evidence="2 3" key="1">
    <citation type="submission" date="2017-10" db="EMBL/GenBank/DDBJ databases">
        <title>Comparative genomics in systemic dimorphic fungi from Ajellomycetaceae.</title>
        <authorList>
            <person name="Munoz J.F."/>
            <person name="Mcewen J.G."/>
            <person name="Clay O.K."/>
            <person name="Cuomo C.A."/>
        </authorList>
    </citation>
    <scope>NUCLEOTIDE SEQUENCE [LARGE SCALE GENOMIC DNA]</scope>
    <source>
        <strain evidence="2 3">UAMH7299</strain>
    </source>
</reference>
<comment type="caution">
    <text evidence="2">The sequence shown here is derived from an EMBL/GenBank/DDBJ whole genome shotgun (WGS) entry which is preliminary data.</text>
</comment>